<dbReference type="Pfam" id="PF00331">
    <property type="entry name" value="Glyco_hydro_10"/>
    <property type="match status" value="1"/>
</dbReference>
<keyword evidence="3" id="KW-0119">Carbohydrate metabolism</keyword>
<dbReference type="PROSITE" id="PS51760">
    <property type="entry name" value="GH10_2"/>
    <property type="match status" value="1"/>
</dbReference>
<keyword evidence="7" id="KW-1185">Reference proteome</keyword>
<dbReference type="SUPFAM" id="SSF51445">
    <property type="entry name" value="(Trans)glycosidases"/>
    <property type="match status" value="1"/>
</dbReference>
<dbReference type="InterPro" id="IPR017853">
    <property type="entry name" value="GH"/>
</dbReference>
<reference evidence="6 7" key="2">
    <citation type="journal article" date="2012" name="PLoS Pathog.">
        <title>Diverse lifestyles and strategies of plant pathogenesis encoded in the genomes of eighteen Dothideomycetes fungi.</title>
        <authorList>
            <person name="Ohm R.A."/>
            <person name="Feau N."/>
            <person name="Henrissat B."/>
            <person name="Schoch C.L."/>
            <person name="Horwitz B.A."/>
            <person name="Barry K.W."/>
            <person name="Condon B.J."/>
            <person name="Copeland A.C."/>
            <person name="Dhillon B."/>
            <person name="Glaser F."/>
            <person name="Hesse C.N."/>
            <person name="Kosti I."/>
            <person name="LaButti K."/>
            <person name="Lindquist E.A."/>
            <person name="Lucas S."/>
            <person name="Salamov A.A."/>
            <person name="Bradshaw R.E."/>
            <person name="Ciuffetti L."/>
            <person name="Hamelin R.C."/>
            <person name="Kema G.H.J."/>
            <person name="Lawrence C."/>
            <person name="Scott J.A."/>
            <person name="Spatafora J.W."/>
            <person name="Turgeon B.G."/>
            <person name="de Wit P.J.G.M."/>
            <person name="Zhong S."/>
            <person name="Goodwin S.B."/>
            <person name="Grigoriev I.V."/>
        </authorList>
    </citation>
    <scope>NUCLEOTIDE SEQUENCE [LARGE SCALE GENOMIC DNA]</scope>
    <source>
        <strain evidence="7">NZE10 / CBS 128990</strain>
    </source>
</reference>
<evidence type="ECO:0000256" key="3">
    <source>
        <dbReference type="ARBA" id="ARBA00023277"/>
    </source>
</evidence>
<evidence type="ECO:0000313" key="7">
    <source>
        <dbReference type="Proteomes" id="UP000016933"/>
    </source>
</evidence>
<dbReference type="HOGENOM" id="CLU_2558255_0_0_1"/>
<dbReference type="Proteomes" id="UP000016933">
    <property type="component" value="Unassembled WGS sequence"/>
</dbReference>
<dbReference type="InterPro" id="IPR001000">
    <property type="entry name" value="GH10_dom"/>
</dbReference>
<dbReference type="Gene3D" id="3.20.20.80">
    <property type="entry name" value="Glycosidases"/>
    <property type="match status" value="1"/>
</dbReference>
<dbReference type="EMBL" id="KB446548">
    <property type="protein sequence ID" value="EME38050.1"/>
    <property type="molecule type" value="Genomic_DNA"/>
</dbReference>
<evidence type="ECO:0000256" key="2">
    <source>
        <dbReference type="ARBA" id="ARBA00022801"/>
    </source>
</evidence>
<keyword evidence="4" id="KW-0624">Polysaccharide degradation</keyword>
<dbReference type="GO" id="GO:0031176">
    <property type="term" value="F:endo-1,4-beta-xylanase activity"/>
    <property type="evidence" value="ECO:0007669"/>
    <property type="project" value="UniProtKB-ARBA"/>
</dbReference>
<dbReference type="STRING" id="675120.M2YHS3"/>
<evidence type="ECO:0000256" key="1">
    <source>
        <dbReference type="ARBA" id="ARBA00007495"/>
    </source>
</evidence>
<organism evidence="6 7">
    <name type="scientific">Dothistroma septosporum (strain NZE10 / CBS 128990)</name>
    <name type="common">Red band needle blight fungus</name>
    <name type="synonym">Mycosphaerella pini</name>
    <dbReference type="NCBI Taxonomy" id="675120"/>
    <lineage>
        <taxon>Eukaryota</taxon>
        <taxon>Fungi</taxon>
        <taxon>Dikarya</taxon>
        <taxon>Ascomycota</taxon>
        <taxon>Pezizomycotina</taxon>
        <taxon>Dothideomycetes</taxon>
        <taxon>Dothideomycetidae</taxon>
        <taxon>Mycosphaerellales</taxon>
        <taxon>Mycosphaerellaceae</taxon>
        <taxon>Dothistroma</taxon>
    </lineage>
</organism>
<evidence type="ECO:0000259" key="5">
    <source>
        <dbReference type="PROSITE" id="PS51760"/>
    </source>
</evidence>
<evidence type="ECO:0000313" key="6">
    <source>
        <dbReference type="EMBL" id="EME38050.1"/>
    </source>
</evidence>
<accession>M2YHS3</accession>
<protein>
    <submittedName>
        <fullName evidence="6">Glycoside hydrolase family 10 protein</fullName>
    </submittedName>
</protein>
<sequence length="82" mass="9249">MSPRDIRAAFNENRTYRSSVFYVTISEAFLHFAFEVEPEADPNACLFYNDYSLEDRGAKAKAVPGIVKLIQSYSVKINVIGP</sequence>
<name>M2YHS3_DOTSN</name>
<dbReference type="OrthoDB" id="3055998at2759"/>
<keyword evidence="2 6" id="KW-0378">Hydrolase</keyword>
<proteinExistence type="inferred from homology"/>
<dbReference type="AlphaFoldDB" id="M2YHS3"/>
<feature type="domain" description="GH10" evidence="5">
    <location>
        <begin position="1"/>
        <end position="82"/>
    </location>
</feature>
<comment type="similarity">
    <text evidence="1">Belongs to the glycosyl hydrolase 10 (cellulase F) family.</text>
</comment>
<dbReference type="GO" id="GO:0000272">
    <property type="term" value="P:polysaccharide catabolic process"/>
    <property type="evidence" value="ECO:0007669"/>
    <property type="project" value="UniProtKB-KW"/>
</dbReference>
<gene>
    <name evidence="6" type="ORF">DOTSEDRAFT_29650</name>
</gene>
<reference evidence="7" key="1">
    <citation type="journal article" date="2012" name="PLoS Genet.">
        <title>The genomes of the fungal plant pathogens Cladosporium fulvum and Dothistroma septosporum reveal adaptation to different hosts and lifestyles but also signatures of common ancestry.</title>
        <authorList>
            <person name="de Wit P.J.G.M."/>
            <person name="van der Burgt A."/>
            <person name="Oekmen B."/>
            <person name="Stergiopoulos I."/>
            <person name="Abd-Elsalam K.A."/>
            <person name="Aerts A.L."/>
            <person name="Bahkali A.H."/>
            <person name="Beenen H.G."/>
            <person name="Chettri P."/>
            <person name="Cox M.P."/>
            <person name="Datema E."/>
            <person name="de Vries R.P."/>
            <person name="Dhillon B."/>
            <person name="Ganley A.R."/>
            <person name="Griffiths S.A."/>
            <person name="Guo Y."/>
            <person name="Hamelin R.C."/>
            <person name="Henrissat B."/>
            <person name="Kabir M.S."/>
            <person name="Jashni M.K."/>
            <person name="Kema G."/>
            <person name="Klaubauf S."/>
            <person name="Lapidus A."/>
            <person name="Levasseur A."/>
            <person name="Lindquist E."/>
            <person name="Mehrabi R."/>
            <person name="Ohm R.A."/>
            <person name="Owen T.J."/>
            <person name="Salamov A."/>
            <person name="Schwelm A."/>
            <person name="Schijlen E."/>
            <person name="Sun H."/>
            <person name="van den Burg H.A."/>
            <person name="van Ham R.C.H.J."/>
            <person name="Zhang S."/>
            <person name="Goodwin S.B."/>
            <person name="Grigoriev I.V."/>
            <person name="Collemare J."/>
            <person name="Bradshaw R.E."/>
        </authorList>
    </citation>
    <scope>NUCLEOTIDE SEQUENCE [LARGE SCALE GENOMIC DNA]</scope>
    <source>
        <strain evidence="7">NZE10 / CBS 128990</strain>
    </source>
</reference>
<evidence type="ECO:0000256" key="4">
    <source>
        <dbReference type="ARBA" id="ARBA00023326"/>
    </source>
</evidence>